<comment type="caution">
    <text evidence="7">The sequence shown here is derived from an EMBL/GenBank/DDBJ whole genome shotgun (WGS) entry which is preliminary data.</text>
</comment>
<dbReference type="PIRSF" id="PIRSF028099">
    <property type="entry name" value="DUF1111"/>
    <property type="match status" value="1"/>
</dbReference>
<keyword evidence="3 4" id="KW-0408">Iron</keyword>
<proteinExistence type="predicted"/>
<evidence type="ECO:0000313" key="8">
    <source>
        <dbReference type="Proteomes" id="UP001465153"/>
    </source>
</evidence>
<evidence type="ECO:0000313" key="7">
    <source>
        <dbReference type="EMBL" id="GAA6168680.1"/>
    </source>
</evidence>
<evidence type="ECO:0000256" key="5">
    <source>
        <dbReference type="SAM" id="Phobius"/>
    </source>
</evidence>
<organism evidence="7 8">
    <name type="scientific">Sessilibacter corallicola</name>
    <dbReference type="NCBI Taxonomy" id="2904075"/>
    <lineage>
        <taxon>Bacteria</taxon>
        <taxon>Pseudomonadati</taxon>
        <taxon>Pseudomonadota</taxon>
        <taxon>Gammaproteobacteria</taxon>
        <taxon>Cellvibrionales</taxon>
        <taxon>Cellvibrionaceae</taxon>
        <taxon>Sessilibacter</taxon>
    </lineage>
</organism>
<keyword evidence="5" id="KW-0472">Membrane</keyword>
<keyword evidence="5" id="KW-1133">Transmembrane helix</keyword>
<gene>
    <name evidence="7" type="ORF">NBRC116591_24910</name>
</gene>
<dbReference type="RefSeq" id="WP_353303424.1">
    <property type="nucleotide sequence ID" value="NZ_BAABWN010000007.1"/>
</dbReference>
<dbReference type="EMBL" id="BAABWN010000007">
    <property type="protein sequence ID" value="GAA6168680.1"/>
    <property type="molecule type" value="Genomic_DNA"/>
</dbReference>
<accession>A0ABQ0AAJ9</accession>
<evidence type="ECO:0000259" key="6">
    <source>
        <dbReference type="PROSITE" id="PS51007"/>
    </source>
</evidence>
<dbReference type="SUPFAM" id="SSF46626">
    <property type="entry name" value="Cytochrome c"/>
    <property type="match status" value="1"/>
</dbReference>
<keyword evidence="1 4" id="KW-0349">Heme</keyword>
<keyword evidence="2 4" id="KW-0479">Metal-binding</keyword>
<dbReference type="InterPro" id="IPR009056">
    <property type="entry name" value="Cyt_c-like_dom"/>
</dbReference>
<dbReference type="InterPro" id="IPR010538">
    <property type="entry name" value="DHOR"/>
</dbReference>
<keyword evidence="8" id="KW-1185">Reference proteome</keyword>
<evidence type="ECO:0000256" key="1">
    <source>
        <dbReference type="ARBA" id="ARBA00022617"/>
    </source>
</evidence>
<sequence>MVTNIKSNYLIKTNGNTQSDQYKSRYQKIKNVVLVLCLIGSIASLGYVYYFSYWKMYTGYGDDPTDLSTLEDKDPKSLSAGDLTHFKFGNISFEQEAYNLHWKLAALFDNGDGVFERPFSEAIASGYRHDADGLGPLYNAESCEGCHIADGRAAPPQAPGDPLEGLLFRISIPGTNQYGGPKAHPIYGTQLADKAIKGHLPEVIPTIRYEEIPGTFPDGTSYRLRKPIYTFENAFYGDIGADAMTSPRIAPAMIGMGLLDAISTQEMIARSDPEDKNNDGISGEVNWVWDHEREQLAVGKYGWKAETATLRQQIADAAINDMGISNAVFTEQNCTAEQTQCLSALNGTTNDPHELTDQQLNELEIYLEFLAVPARDPVDHPVALKGENLFSQAGCNSCHFDTWTTGDEHRQWRLRNQVIHPYTDLLLHDLGEDLADHRPTFNANGREWRTAPLWGIGMTERVNGHTYFLHDGRARNLEEAILWHGGEAENAKQAYMNFSKEDRESLITFLKTL</sequence>
<feature type="transmembrane region" description="Helical" evidence="5">
    <location>
        <begin position="32"/>
        <end position="50"/>
    </location>
</feature>
<dbReference type="PANTHER" id="PTHR30600:SF4">
    <property type="entry name" value="CYTOCHROME C DOMAIN-CONTAINING PROTEIN"/>
    <property type="match status" value="1"/>
</dbReference>
<dbReference type="Gene3D" id="1.10.760.10">
    <property type="entry name" value="Cytochrome c-like domain"/>
    <property type="match status" value="1"/>
</dbReference>
<dbReference type="InterPro" id="IPR051395">
    <property type="entry name" value="Cytochrome_c_Peroxidase/MauG"/>
</dbReference>
<dbReference type="Pfam" id="PF06537">
    <property type="entry name" value="DHOR"/>
    <property type="match status" value="1"/>
</dbReference>
<dbReference type="Proteomes" id="UP001465153">
    <property type="component" value="Unassembled WGS sequence"/>
</dbReference>
<feature type="domain" description="Cytochrome c" evidence="6">
    <location>
        <begin position="381"/>
        <end position="513"/>
    </location>
</feature>
<reference evidence="7 8" key="1">
    <citation type="submission" date="2024-04" db="EMBL/GenBank/DDBJ databases">
        <title>Draft genome sequence of Sessilibacter corallicola NBRC 116591.</title>
        <authorList>
            <person name="Miyakawa T."/>
            <person name="Kusuya Y."/>
            <person name="Miura T."/>
        </authorList>
    </citation>
    <scope>NUCLEOTIDE SEQUENCE [LARGE SCALE GENOMIC DNA]</scope>
    <source>
        <strain evidence="7 8">KU-00831-HH</strain>
    </source>
</reference>
<name>A0ABQ0AAJ9_9GAMM</name>
<dbReference type="PANTHER" id="PTHR30600">
    <property type="entry name" value="CYTOCHROME C PEROXIDASE-RELATED"/>
    <property type="match status" value="1"/>
</dbReference>
<evidence type="ECO:0000256" key="2">
    <source>
        <dbReference type="ARBA" id="ARBA00022723"/>
    </source>
</evidence>
<evidence type="ECO:0000256" key="3">
    <source>
        <dbReference type="ARBA" id="ARBA00023004"/>
    </source>
</evidence>
<evidence type="ECO:0000256" key="4">
    <source>
        <dbReference type="PROSITE-ProRule" id="PRU00433"/>
    </source>
</evidence>
<dbReference type="InterPro" id="IPR036909">
    <property type="entry name" value="Cyt_c-like_dom_sf"/>
</dbReference>
<dbReference type="PROSITE" id="PS51007">
    <property type="entry name" value="CYTC"/>
    <property type="match status" value="1"/>
</dbReference>
<protein>
    <submittedName>
        <fullName evidence="7">Di-heme oxidoredictase family protein</fullName>
    </submittedName>
</protein>
<keyword evidence="5" id="KW-0812">Transmembrane</keyword>